<keyword evidence="2" id="KW-1185">Reference proteome</keyword>
<dbReference type="AlphaFoldDB" id="A0A2U2BRE2"/>
<dbReference type="RefSeq" id="WP_109253737.1">
    <property type="nucleotide sequence ID" value="NZ_QEXV01000006.1"/>
</dbReference>
<protein>
    <submittedName>
        <fullName evidence="1">Uncharacterized protein</fullName>
    </submittedName>
</protein>
<evidence type="ECO:0000313" key="2">
    <source>
        <dbReference type="Proteomes" id="UP000245168"/>
    </source>
</evidence>
<dbReference type="OrthoDB" id="7630883at2"/>
<organism evidence="1 2">
    <name type="scientific">Marinicauda salina</name>
    <dbReference type="NCBI Taxonomy" id="2135793"/>
    <lineage>
        <taxon>Bacteria</taxon>
        <taxon>Pseudomonadati</taxon>
        <taxon>Pseudomonadota</taxon>
        <taxon>Alphaproteobacteria</taxon>
        <taxon>Maricaulales</taxon>
        <taxon>Maricaulaceae</taxon>
        <taxon>Marinicauda</taxon>
    </lineage>
</organism>
<accession>A0A2U2BRE2</accession>
<comment type="caution">
    <text evidence="1">The sequence shown here is derived from an EMBL/GenBank/DDBJ whole genome shotgun (WGS) entry which is preliminary data.</text>
</comment>
<reference evidence="2" key="1">
    <citation type="submission" date="2018-05" db="EMBL/GenBank/DDBJ databases">
        <authorList>
            <person name="Liu B.-T."/>
        </authorList>
    </citation>
    <scope>NUCLEOTIDE SEQUENCE [LARGE SCALE GENOMIC DNA]</scope>
    <source>
        <strain evidence="2">WD6-1</strain>
    </source>
</reference>
<dbReference type="Proteomes" id="UP000245168">
    <property type="component" value="Unassembled WGS sequence"/>
</dbReference>
<gene>
    <name evidence="1" type="ORF">DDZ18_12510</name>
</gene>
<name>A0A2U2BRE2_9PROT</name>
<sequence>MALGNFKRALSGLWVAEERTASPAGPAPDLAFRQAVEAWVEFKRLHLAFAQTLNSLIRKRSNLLQLIKFAMLSEAEAQKLTPQAAFVVDAAMAELIGALPIQRYAALYRMMNAQAFDDDALKAVLDPGNLKAAEVILKVVGDAPARADLAFVNLAERAGFKGAERAEKWSPEIARIHRDLLTHYRSALRSRGLI</sequence>
<evidence type="ECO:0000313" key="1">
    <source>
        <dbReference type="EMBL" id="PWE16583.1"/>
    </source>
</evidence>
<dbReference type="EMBL" id="QEXV01000006">
    <property type="protein sequence ID" value="PWE16583.1"/>
    <property type="molecule type" value="Genomic_DNA"/>
</dbReference>
<proteinExistence type="predicted"/>